<dbReference type="PANTHER" id="PTHR13335">
    <property type="entry name" value="TARGET OF RAPAMYCIN COMPLEX 2 SUBUNIT MAPKAP1"/>
    <property type="match status" value="1"/>
</dbReference>
<gene>
    <name evidence="4" type="ORF">SVUK_LOCUS12700</name>
</gene>
<dbReference type="EMBL" id="UYYB01099903">
    <property type="protein sequence ID" value="VDM77702.1"/>
    <property type="molecule type" value="Genomic_DNA"/>
</dbReference>
<evidence type="ECO:0000313" key="5">
    <source>
        <dbReference type="Proteomes" id="UP000270094"/>
    </source>
</evidence>
<dbReference type="GO" id="GO:0005737">
    <property type="term" value="C:cytoplasm"/>
    <property type="evidence" value="ECO:0007669"/>
    <property type="project" value="TreeGrafter"/>
</dbReference>
<feature type="domain" description="Target of rapamycin complex 2 subunit MAPKAP1-like Ras-binding" evidence="3">
    <location>
        <begin position="92"/>
        <end position="166"/>
    </location>
</feature>
<protein>
    <submittedName>
        <fullName evidence="4">Uncharacterized protein</fullName>
    </submittedName>
</protein>
<dbReference type="PANTHER" id="PTHR13335:SF1">
    <property type="entry name" value="TARGET OF RAPAMYCIN COMPLEX 2 SUBUNIT MAPKAP1"/>
    <property type="match status" value="1"/>
</dbReference>
<dbReference type="GO" id="GO:0038203">
    <property type="term" value="P:TORC2 signaling"/>
    <property type="evidence" value="ECO:0007669"/>
    <property type="project" value="TreeGrafter"/>
</dbReference>
<keyword evidence="5" id="KW-1185">Reference proteome</keyword>
<comment type="similarity">
    <text evidence="1">Belongs to the SIN1 family.</text>
</comment>
<name>A0A3P7LEC2_STRVU</name>
<dbReference type="InterPro" id="IPR057339">
    <property type="entry name" value="RBD_SIN1"/>
</dbReference>
<evidence type="ECO:0000259" key="2">
    <source>
        <dbReference type="Pfam" id="PF16978"/>
    </source>
</evidence>
<dbReference type="GO" id="GO:0005886">
    <property type="term" value="C:plasma membrane"/>
    <property type="evidence" value="ECO:0007669"/>
    <property type="project" value="TreeGrafter"/>
</dbReference>
<feature type="domain" description="CRIM" evidence="2">
    <location>
        <begin position="2"/>
        <end position="74"/>
    </location>
</feature>
<dbReference type="Proteomes" id="UP000270094">
    <property type="component" value="Unassembled WGS sequence"/>
</dbReference>
<dbReference type="OrthoDB" id="241990at2759"/>
<feature type="non-terminal residue" evidence="4">
    <location>
        <position position="1"/>
    </location>
</feature>
<dbReference type="InterPro" id="IPR031567">
    <property type="entry name" value="CRIM_dom"/>
</dbReference>
<reference evidence="4 5" key="1">
    <citation type="submission" date="2018-11" db="EMBL/GenBank/DDBJ databases">
        <authorList>
            <consortium name="Pathogen Informatics"/>
        </authorList>
    </citation>
    <scope>NUCLEOTIDE SEQUENCE [LARGE SCALE GENOMIC DNA]</scope>
</reference>
<evidence type="ECO:0000259" key="3">
    <source>
        <dbReference type="Pfam" id="PF25322"/>
    </source>
</evidence>
<evidence type="ECO:0000313" key="4">
    <source>
        <dbReference type="EMBL" id="VDM77702.1"/>
    </source>
</evidence>
<accession>A0A3P7LEC2</accession>
<dbReference type="GO" id="GO:0005546">
    <property type="term" value="F:phosphatidylinositol-4,5-bisphosphate binding"/>
    <property type="evidence" value="ECO:0007669"/>
    <property type="project" value="TreeGrafter"/>
</dbReference>
<organism evidence="4 5">
    <name type="scientific">Strongylus vulgaris</name>
    <name type="common">Blood worm</name>
    <dbReference type="NCBI Taxonomy" id="40348"/>
    <lineage>
        <taxon>Eukaryota</taxon>
        <taxon>Metazoa</taxon>
        <taxon>Ecdysozoa</taxon>
        <taxon>Nematoda</taxon>
        <taxon>Chromadorea</taxon>
        <taxon>Rhabditida</taxon>
        <taxon>Rhabditina</taxon>
        <taxon>Rhabditomorpha</taxon>
        <taxon>Strongyloidea</taxon>
        <taxon>Strongylidae</taxon>
        <taxon>Strongylus</taxon>
    </lineage>
</organism>
<sequence>ISVQPLAKVGQVIGYCVYRFLTDFGVVLSNNVDDFQLLMADDSGEIELDLPPLDKGRAIGELGFTVLALVSKKKMTNGELQLKFKVIVYLPNAQQFVFELENLDSTLQWLRDESVRRKRENDSDVRELGLMPEIDYDLEDVNVFGKPLNLRQSIANSGCTEFVLVRRFSSRGDFHPRGGMFRQKSAILTPVSRSSYNNVFDFSTPRMSFGEDALSAIRCDLFDIVPLANNRRSFLPNTYQKPITIPWNYLCEVKMAGRDTAEQSSVLSLTWLPVMSKYVHPFEEEITLRQIAQFYDDRDWKTVCIDFETPEKASQAKNHMNDAIKALNSPAYQVLAPKYGTSSTLLYSEGEKELVLVD</sequence>
<dbReference type="Pfam" id="PF25322">
    <property type="entry name" value="RBD_SIN1"/>
    <property type="match status" value="1"/>
</dbReference>
<dbReference type="GO" id="GO:0031932">
    <property type="term" value="C:TORC2 complex"/>
    <property type="evidence" value="ECO:0007669"/>
    <property type="project" value="InterPro"/>
</dbReference>
<evidence type="ECO:0000256" key="1">
    <source>
        <dbReference type="ARBA" id="ARBA00009407"/>
    </source>
</evidence>
<dbReference type="InterPro" id="IPR008828">
    <property type="entry name" value="Sin1/Avo1"/>
</dbReference>
<dbReference type="Pfam" id="PF16978">
    <property type="entry name" value="CRIM"/>
    <property type="match status" value="1"/>
</dbReference>
<proteinExistence type="inferred from homology"/>
<dbReference type="AlphaFoldDB" id="A0A3P7LEC2"/>